<gene>
    <name evidence="2" type="ORF">EHUX00137_LOCUS14459</name>
</gene>
<proteinExistence type="predicted"/>
<feature type="region of interest" description="Disordered" evidence="1">
    <location>
        <begin position="137"/>
        <end position="184"/>
    </location>
</feature>
<dbReference type="AlphaFoldDB" id="A0A6T0HZA3"/>
<organism evidence="2">
    <name type="scientific">Emiliania huxleyi</name>
    <name type="common">Coccolithophore</name>
    <name type="synonym">Pontosphaera huxleyi</name>
    <dbReference type="NCBI Taxonomy" id="2903"/>
    <lineage>
        <taxon>Eukaryota</taxon>
        <taxon>Haptista</taxon>
        <taxon>Haptophyta</taxon>
        <taxon>Prymnesiophyceae</taxon>
        <taxon>Isochrysidales</taxon>
        <taxon>Noelaerhabdaceae</taxon>
        <taxon>Emiliania</taxon>
    </lineage>
</organism>
<sequence>MKMLAGLRRSGSSTAASAKERASALLELQMAVGARPVNRGHRALALLADALEEERDETAGTSARVLSRTAWAAFCADGDAMADLPLPAAEFEAWASRVTECARSEIERGAGDDAIALLRREWGCAVPLALQTHARAESAEAVEERSPRSNDAALQRAREARSGRAGPPKPRAASPPTDENPFLS</sequence>
<accession>A0A6T0HZA3</accession>
<name>A0A6T0HZA3_EMIHU</name>
<reference evidence="2" key="1">
    <citation type="submission" date="2021-01" db="EMBL/GenBank/DDBJ databases">
        <authorList>
            <person name="Corre E."/>
            <person name="Pelletier E."/>
            <person name="Niang G."/>
            <person name="Scheremetjew M."/>
            <person name="Finn R."/>
            <person name="Kale V."/>
            <person name="Holt S."/>
            <person name="Cochrane G."/>
            <person name="Meng A."/>
            <person name="Brown T."/>
            <person name="Cohen L."/>
        </authorList>
    </citation>
    <scope>NUCLEOTIDE SEQUENCE</scope>
    <source>
        <strain evidence="2">379</strain>
    </source>
</reference>
<evidence type="ECO:0000256" key="1">
    <source>
        <dbReference type="SAM" id="MobiDB-lite"/>
    </source>
</evidence>
<dbReference type="EMBL" id="HBIR01019128">
    <property type="protein sequence ID" value="CAE0544688.1"/>
    <property type="molecule type" value="Transcribed_RNA"/>
</dbReference>
<evidence type="ECO:0000313" key="2">
    <source>
        <dbReference type="EMBL" id="CAE0544688.1"/>
    </source>
</evidence>
<feature type="compositionally biased region" description="Basic and acidic residues" evidence="1">
    <location>
        <begin position="137"/>
        <end position="148"/>
    </location>
</feature>
<protein>
    <submittedName>
        <fullName evidence="2">Uncharacterized protein</fullName>
    </submittedName>
</protein>